<accession>A0A0E9QCU9</accession>
<name>A0A0E9QCU9_ANGAN</name>
<evidence type="ECO:0000313" key="1">
    <source>
        <dbReference type="EMBL" id="JAH14711.1"/>
    </source>
</evidence>
<proteinExistence type="predicted"/>
<dbReference type="EMBL" id="GBXM01093866">
    <property type="protein sequence ID" value="JAH14711.1"/>
    <property type="molecule type" value="Transcribed_RNA"/>
</dbReference>
<organism evidence="1">
    <name type="scientific">Anguilla anguilla</name>
    <name type="common">European freshwater eel</name>
    <name type="synonym">Muraena anguilla</name>
    <dbReference type="NCBI Taxonomy" id="7936"/>
    <lineage>
        <taxon>Eukaryota</taxon>
        <taxon>Metazoa</taxon>
        <taxon>Chordata</taxon>
        <taxon>Craniata</taxon>
        <taxon>Vertebrata</taxon>
        <taxon>Euteleostomi</taxon>
        <taxon>Actinopterygii</taxon>
        <taxon>Neopterygii</taxon>
        <taxon>Teleostei</taxon>
        <taxon>Anguilliformes</taxon>
        <taxon>Anguillidae</taxon>
        <taxon>Anguilla</taxon>
    </lineage>
</organism>
<reference evidence="1" key="2">
    <citation type="journal article" date="2015" name="Fish Shellfish Immunol.">
        <title>Early steps in the European eel (Anguilla anguilla)-Vibrio vulnificus interaction in the gills: Role of the RtxA13 toxin.</title>
        <authorList>
            <person name="Callol A."/>
            <person name="Pajuelo D."/>
            <person name="Ebbesson L."/>
            <person name="Teles M."/>
            <person name="MacKenzie S."/>
            <person name="Amaro C."/>
        </authorList>
    </citation>
    <scope>NUCLEOTIDE SEQUENCE</scope>
</reference>
<protein>
    <submittedName>
        <fullName evidence="1">Uncharacterized protein</fullName>
    </submittedName>
</protein>
<dbReference type="AlphaFoldDB" id="A0A0E9QCU9"/>
<reference evidence="1" key="1">
    <citation type="submission" date="2014-11" db="EMBL/GenBank/DDBJ databases">
        <authorList>
            <person name="Amaro Gonzalez C."/>
        </authorList>
    </citation>
    <scope>NUCLEOTIDE SEQUENCE</scope>
</reference>
<sequence>MHAGWLEFLGSLPHIYFTVNCI</sequence>